<dbReference type="InterPro" id="IPR046799">
    <property type="entry name" value="ROXA-like_wH"/>
</dbReference>
<dbReference type="OrthoDB" id="9764016at2"/>
<dbReference type="InterPro" id="IPR039994">
    <property type="entry name" value="NO66-like"/>
</dbReference>
<evidence type="ECO:0000259" key="6">
    <source>
        <dbReference type="PROSITE" id="PS51184"/>
    </source>
</evidence>
<dbReference type="Pfam" id="PF20514">
    <property type="entry name" value="WHD_ROXA"/>
    <property type="match status" value="1"/>
</dbReference>
<proteinExistence type="predicted"/>
<reference evidence="8" key="1">
    <citation type="submission" date="2017-08" db="EMBL/GenBank/DDBJ databases">
        <title>Direct submision.</title>
        <authorList>
            <person name="Kim S.-J."/>
            <person name="Rhee S.-K."/>
        </authorList>
    </citation>
    <scope>NUCLEOTIDE SEQUENCE [LARGE SCALE GENOMIC DNA]</scope>
    <source>
        <strain evidence="8">GI5</strain>
    </source>
</reference>
<dbReference type="EMBL" id="CP022684">
    <property type="protein sequence ID" value="AUM14758.1"/>
    <property type="molecule type" value="Genomic_DNA"/>
</dbReference>
<protein>
    <recommendedName>
        <fullName evidence="6">JmjC domain-containing protein</fullName>
    </recommendedName>
</protein>
<keyword evidence="2" id="KW-0479">Metal-binding</keyword>
<dbReference type="AlphaFoldDB" id="A0A2K9LR01"/>
<evidence type="ECO:0000313" key="7">
    <source>
        <dbReference type="EMBL" id="AUM14758.1"/>
    </source>
</evidence>
<dbReference type="PROSITE" id="PS51184">
    <property type="entry name" value="JMJC"/>
    <property type="match status" value="1"/>
</dbReference>
<sequence>MSSKPQAVLGGRSAELFLSEYWQKQPLLIRNAFPEIEQLIEPEELAGLSLDDSVESRIILERSPVDWELRHGPFTEKTFKNLPKSHWTLLVQALDHQIPAVADLLEAFQFIPNWRTDDIMASFAPVGGSVGPHYDYYDVFLIQAHGQRRWQLGQPCDEDTELLPNLPVRILRDFVPTHDWILNPGDMLYLPPGLAHHGVAENDCMTFSVGFRAPSDQEIINDFVHYLLAKSNQASRYTDPDLQVQANPGWISHAAVEKVADTLQRMVSDRAQITSWMGEYLSQTKYDQNPEPPEDDYPEAEVKELLHDNLSVRREESSRFIYTGDPNNPQQLFINGNPMDIPPMTQSMILYLCKKRHYNPANLSMFCETPENLKLLTRLLNLGVIYFEEDRFVDEEPFQE</sequence>
<gene>
    <name evidence="7" type="ORF">Kalk_21020</name>
</gene>
<evidence type="ECO:0000256" key="2">
    <source>
        <dbReference type="ARBA" id="ARBA00022723"/>
    </source>
</evidence>
<evidence type="ECO:0000313" key="8">
    <source>
        <dbReference type="Proteomes" id="UP000235116"/>
    </source>
</evidence>
<evidence type="ECO:0000256" key="1">
    <source>
        <dbReference type="ARBA" id="ARBA00001954"/>
    </source>
</evidence>
<dbReference type="PANTHER" id="PTHR13096:SF8">
    <property type="entry name" value="RIBOSOMAL OXYGENASE 1"/>
    <property type="match status" value="1"/>
</dbReference>
<dbReference type="Pfam" id="PF08007">
    <property type="entry name" value="JmjC_2"/>
    <property type="match status" value="1"/>
</dbReference>
<dbReference type="KEGG" id="kak:Kalk_21020"/>
<comment type="cofactor">
    <cofactor evidence="1">
        <name>Fe(2+)</name>
        <dbReference type="ChEBI" id="CHEBI:29033"/>
    </cofactor>
</comment>
<evidence type="ECO:0000256" key="3">
    <source>
        <dbReference type="ARBA" id="ARBA00022964"/>
    </source>
</evidence>
<dbReference type="SMART" id="SM00558">
    <property type="entry name" value="JmjC"/>
    <property type="match status" value="1"/>
</dbReference>
<dbReference type="GO" id="GO:0046872">
    <property type="term" value="F:metal ion binding"/>
    <property type="evidence" value="ECO:0007669"/>
    <property type="project" value="UniProtKB-KW"/>
</dbReference>
<dbReference type="Proteomes" id="UP000235116">
    <property type="component" value="Chromosome"/>
</dbReference>
<keyword evidence="3" id="KW-0223">Dioxygenase</keyword>
<evidence type="ECO:0000256" key="4">
    <source>
        <dbReference type="ARBA" id="ARBA00023002"/>
    </source>
</evidence>
<accession>A0A2K9LR01</accession>
<feature type="domain" description="JmjC" evidence="6">
    <location>
        <begin position="87"/>
        <end position="228"/>
    </location>
</feature>
<dbReference type="InterPro" id="IPR003347">
    <property type="entry name" value="JmjC_dom"/>
</dbReference>
<keyword evidence="8" id="KW-1185">Reference proteome</keyword>
<dbReference type="Gene3D" id="3.40.366.30">
    <property type="entry name" value="50S ribosomal protein L16 arginine hydroxylase, Chain A, Domain 2"/>
    <property type="match status" value="1"/>
</dbReference>
<keyword evidence="5" id="KW-0408">Iron</keyword>
<dbReference type="Gene3D" id="2.60.120.650">
    <property type="entry name" value="Cupin"/>
    <property type="match status" value="1"/>
</dbReference>
<dbReference type="SUPFAM" id="SSF51197">
    <property type="entry name" value="Clavaminate synthase-like"/>
    <property type="match status" value="1"/>
</dbReference>
<dbReference type="GO" id="GO:0016706">
    <property type="term" value="F:2-oxoglutarate-dependent dioxygenase activity"/>
    <property type="evidence" value="ECO:0007669"/>
    <property type="project" value="TreeGrafter"/>
</dbReference>
<keyword evidence="4" id="KW-0560">Oxidoreductase</keyword>
<name>A0A2K9LR01_9GAMM</name>
<dbReference type="RefSeq" id="WP_101896127.1">
    <property type="nucleotide sequence ID" value="NZ_CP022684.1"/>
</dbReference>
<evidence type="ECO:0000256" key="5">
    <source>
        <dbReference type="ARBA" id="ARBA00023004"/>
    </source>
</evidence>
<dbReference type="PANTHER" id="PTHR13096">
    <property type="entry name" value="MINA53 MYC INDUCED NUCLEAR ANTIGEN"/>
    <property type="match status" value="1"/>
</dbReference>
<organism evidence="7 8">
    <name type="scientific">Ketobacter alkanivorans</name>
    <dbReference type="NCBI Taxonomy" id="1917421"/>
    <lineage>
        <taxon>Bacteria</taxon>
        <taxon>Pseudomonadati</taxon>
        <taxon>Pseudomonadota</taxon>
        <taxon>Gammaproteobacteria</taxon>
        <taxon>Pseudomonadales</taxon>
        <taxon>Ketobacteraceae</taxon>
        <taxon>Ketobacter</taxon>
    </lineage>
</organism>